<dbReference type="CDD" id="cd09272">
    <property type="entry name" value="RNase_HI_RT_Ty1"/>
    <property type="match status" value="1"/>
</dbReference>
<evidence type="ECO:0008006" key="4">
    <source>
        <dbReference type="Google" id="ProtNLM"/>
    </source>
</evidence>
<reference evidence="2 3" key="1">
    <citation type="submission" date="2019-05" db="EMBL/GenBank/DDBJ databases">
        <title>Mikania micrantha, genome provides insights into the molecular mechanism of rapid growth.</title>
        <authorList>
            <person name="Liu B."/>
        </authorList>
    </citation>
    <scope>NUCLEOTIDE SEQUENCE [LARGE SCALE GENOMIC DNA]</scope>
    <source>
        <strain evidence="2">NLD-2019</strain>
        <tissue evidence="2">Leaf</tissue>
    </source>
</reference>
<evidence type="ECO:0000313" key="3">
    <source>
        <dbReference type="Proteomes" id="UP000326396"/>
    </source>
</evidence>
<dbReference type="AlphaFoldDB" id="A0A5N6PKP8"/>
<gene>
    <name evidence="2" type="ORF">E3N88_05349</name>
</gene>
<organism evidence="2 3">
    <name type="scientific">Mikania micrantha</name>
    <name type="common">bitter vine</name>
    <dbReference type="NCBI Taxonomy" id="192012"/>
    <lineage>
        <taxon>Eukaryota</taxon>
        <taxon>Viridiplantae</taxon>
        <taxon>Streptophyta</taxon>
        <taxon>Embryophyta</taxon>
        <taxon>Tracheophyta</taxon>
        <taxon>Spermatophyta</taxon>
        <taxon>Magnoliopsida</taxon>
        <taxon>eudicotyledons</taxon>
        <taxon>Gunneridae</taxon>
        <taxon>Pentapetalae</taxon>
        <taxon>asterids</taxon>
        <taxon>campanulids</taxon>
        <taxon>Asterales</taxon>
        <taxon>Asteraceae</taxon>
        <taxon>Asteroideae</taxon>
        <taxon>Heliantheae alliance</taxon>
        <taxon>Eupatorieae</taxon>
        <taxon>Mikania</taxon>
    </lineage>
</organism>
<proteinExistence type="predicted"/>
<keyword evidence="3" id="KW-1185">Reference proteome</keyword>
<name>A0A5N6PKP8_9ASTR</name>
<evidence type="ECO:0000313" key="2">
    <source>
        <dbReference type="EMBL" id="KAD6794453.1"/>
    </source>
</evidence>
<sequence length="202" mass="22117">MDGAKEVATPINSSQVLNPMNGSPSSSLNIHVFSDSDWGDALNGGCFTTAYKLYLGSNIITWKLARQKYVSRSATGVEHKALANAASEVALVQNLLTNLGITPTMPPALFYDNTGATYLCANLVYHSHMKHVALDYHFVREKLADGSLKVLHINSHDQLADALTKPLSRSPFPRLRSKIGVFDGSSILRGVFRFKDKLNLKI</sequence>
<dbReference type="Proteomes" id="UP000326396">
    <property type="component" value="Linkage Group LG11"/>
</dbReference>
<protein>
    <recommendedName>
        <fullName evidence="4">Reverse transcriptase Ty1/copia-type domain-containing protein</fullName>
    </recommendedName>
</protein>
<dbReference type="EMBL" id="SZYD01000003">
    <property type="protein sequence ID" value="KAD6794453.1"/>
    <property type="molecule type" value="Genomic_DNA"/>
</dbReference>
<accession>A0A5N6PKP8</accession>
<dbReference type="PANTHER" id="PTHR11439">
    <property type="entry name" value="GAG-POL-RELATED RETROTRANSPOSON"/>
    <property type="match status" value="1"/>
</dbReference>
<dbReference type="PANTHER" id="PTHR11439:SF450">
    <property type="entry name" value="REVERSE TRANSCRIPTASE TY1_COPIA-TYPE DOMAIN-CONTAINING PROTEIN"/>
    <property type="match status" value="1"/>
</dbReference>
<feature type="region of interest" description="Disordered" evidence="1">
    <location>
        <begin position="1"/>
        <end position="22"/>
    </location>
</feature>
<feature type="compositionally biased region" description="Polar residues" evidence="1">
    <location>
        <begin position="10"/>
        <end position="22"/>
    </location>
</feature>
<evidence type="ECO:0000256" key="1">
    <source>
        <dbReference type="SAM" id="MobiDB-lite"/>
    </source>
</evidence>
<dbReference type="OrthoDB" id="1931513at2759"/>
<comment type="caution">
    <text evidence="2">The sequence shown here is derived from an EMBL/GenBank/DDBJ whole genome shotgun (WGS) entry which is preliminary data.</text>
</comment>